<sequence length="190" mass="21153">MSTILYYSNYCENCKRLLSMISKSPIKDDMHFICIDKRKKGNDGATYIILQNGQDVLLPPTVSKVPALLLLNRGHQVLFEQDIVNYVQPQIETSKKSAVLVNGEPSAYALGGFGSCFGVASDSYSYLDQTSDEMSAKGDGGMRQTHHYASIQYKDNIVTPPDNYSADTIGNISMEALQQKRMSDIRQTKH</sequence>
<name>A0A6C0JF34_9ZZZZ</name>
<evidence type="ECO:0008006" key="2">
    <source>
        <dbReference type="Google" id="ProtNLM"/>
    </source>
</evidence>
<dbReference type="AlphaFoldDB" id="A0A6C0JF34"/>
<accession>A0A6C0JF34</accession>
<evidence type="ECO:0000313" key="1">
    <source>
        <dbReference type="EMBL" id="QHU03077.1"/>
    </source>
</evidence>
<reference evidence="1" key="1">
    <citation type="journal article" date="2020" name="Nature">
        <title>Giant virus diversity and host interactions through global metagenomics.</title>
        <authorList>
            <person name="Schulz F."/>
            <person name="Roux S."/>
            <person name="Paez-Espino D."/>
            <person name="Jungbluth S."/>
            <person name="Walsh D.A."/>
            <person name="Denef V.J."/>
            <person name="McMahon K.D."/>
            <person name="Konstantinidis K.T."/>
            <person name="Eloe-Fadrosh E.A."/>
            <person name="Kyrpides N.C."/>
            <person name="Woyke T."/>
        </authorList>
    </citation>
    <scope>NUCLEOTIDE SEQUENCE</scope>
    <source>
        <strain evidence="1">GVMAG-M-3300025890-48</strain>
    </source>
</reference>
<protein>
    <recommendedName>
        <fullName evidence="2">Glutaredoxin domain-containing protein</fullName>
    </recommendedName>
</protein>
<proteinExistence type="predicted"/>
<organism evidence="1">
    <name type="scientific">viral metagenome</name>
    <dbReference type="NCBI Taxonomy" id="1070528"/>
    <lineage>
        <taxon>unclassified sequences</taxon>
        <taxon>metagenomes</taxon>
        <taxon>organismal metagenomes</taxon>
    </lineage>
</organism>
<dbReference type="EMBL" id="MN740369">
    <property type="protein sequence ID" value="QHU03077.1"/>
    <property type="molecule type" value="Genomic_DNA"/>
</dbReference>